<protein>
    <recommendedName>
        <fullName evidence="6">Very short patch repair endonuclease</fullName>
        <ecNumber evidence="6">3.1.-.-</ecNumber>
    </recommendedName>
</protein>
<sequence length="148" mass="17990">MADVHSKQVRSYNMSMIRSKNTKPEMIVRKYLFSSGFRYRVNVQDIKGKPDIVFTKYRIVIFINGCFWHGHPNCKIFVLPKTNTEWWKNKIEATRKRDEENLRILKAEGWHIITIWECQLKKKNRLKTLQWLSFQISRYILAYYQNKE</sequence>
<reference evidence="7 8" key="1">
    <citation type="journal article" date="2019" name="Nat. Med.">
        <title>A library of human gut bacterial isolates paired with longitudinal multiomics data enables mechanistic microbiome research.</title>
        <authorList>
            <person name="Poyet M."/>
            <person name="Groussin M."/>
            <person name="Gibbons S.M."/>
            <person name="Avila-Pacheco J."/>
            <person name="Jiang X."/>
            <person name="Kearney S.M."/>
            <person name="Perrotta A.R."/>
            <person name="Berdy B."/>
            <person name="Zhao S."/>
            <person name="Lieberman T.D."/>
            <person name="Swanson P.K."/>
            <person name="Smith M."/>
            <person name="Roesemann S."/>
            <person name="Alexander J.E."/>
            <person name="Rich S.A."/>
            <person name="Livny J."/>
            <person name="Vlamakis H."/>
            <person name="Clish C."/>
            <person name="Bullock K."/>
            <person name="Deik A."/>
            <person name="Scott J."/>
            <person name="Pierce K.A."/>
            <person name="Xavier R.J."/>
            <person name="Alm E.J."/>
        </authorList>
    </citation>
    <scope>NUCLEOTIDE SEQUENCE [LARGE SCALE GENOMIC DNA]</scope>
    <source>
        <strain evidence="7 8">BIOML-A25</strain>
    </source>
</reference>
<dbReference type="RefSeq" id="WP_129943897.1">
    <property type="nucleotide sequence ID" value="NZ_RCYQ01000013.1"/>
</dbReference>
<evidence type="ECO:0000256" key="1">
    <source>
        <dbReference type="ARBA" id="ARBA00022722"/>
    </source>
</evidence>
<dbReference type="EMBL" id="WNCR01000010">
    <property type="protein sequence ID" value="MTU30704.1"/>
    <property type="molecule type" value="Genomic_DNA"/>
</dbReference>
<comment type="function">
    <text evidence="6">May nick specific sequences that contain T:G mispairs resulting from m5C-deamination.</text>
</comment>
<name>A0A7K1HHL3_9BACT</name>
<dbReference type="EC" id="3.1.-.-" evidence="6"/>
<keyword evidence="3 6" id="KW-0227">DNA damage</keyword>
<dbReference type="GO" id="GO:0004519">
    <property type="term" value="F:endonuclease activity"/>
    <property type="evidence" value="ECO:0007669"/>
    <property type="project" value="UniProtKB-KW"/>
</dbReference>
<evidence type="ECO:0000313" key="8">
    <source>
        <dbReference type="Proteomes" id="UP000437446"/>
    </source>
</evidence>
<proteinExistence type="inferred from homology"/>
<evidence type="ECO:0000256" key="2">
    <source>
        <dbReference type="ARBA" id="ARBA00022759"/>
    </source>
</evidence>
<dbReference type="SUPFAM" id="SSF52980">
    <property type="entry name" value="Restriction endonuclease-like"/>
    <property type="match status" value="1"/>
</dbReference>
<dbReference type="InterPro" id="IPR011335">
    <property type="entry name" value="Restrct_endonuc-II-like"/>
</dbReference>
<dbReference type="AlphaFoldDB" id="A0A7K1HHL3"/>
<dbReference type="NCBIfam" id="TIGR00632">
    <property type="entry name" value="vsr"/>
    <property type="match status" value="1"/>
</dbReference>
<keyword evidence="4 6" id="KW-0378">Hydrolase</keyword>
<dbReference type="Gene3D" id="3.40.960.10">
    <property type="entry name" value="VSR Endonuclease"/>
    <property type="match status" value="1"/>
</dbReference>
<evidence type="ECO:0000256" key="6">
    <source>
        <dbReference type="PIRNR" id="PIRNR018267"/>
    </source>
</evidence>
<gene>
    <name evidence="7" type="primary">vsr</name>
    <name evidence="7" type="ORF">GMD66_16085</name>
</gene>
<dbReference type="Proteomes" id="UP000437446">
    <property type="component" value="Unassembled WGS sequence"/>
</dbReference>
<dbReference type="CDD" id="cd00221">
    <property type="entry name" value="Vsr"/>
    <property type="match status" value="1"/>
</dbReference>
<evidence type="ECO:0000313" key="7">
    <source>
        <dbReference type="EMBL" id="MTU30704.1"/>
    </source>
</evidence>
<comment type="similarity">
    <text evidence="6">Belongs to the vsr family.</text>
</comment>
<dbReference type="GO" id="GO:0006298">
    <property type="term" value="P:mismatch repair"/>
    <property type="evidence" value="ECO:0007669"/>
    <property type="project" value="UniProtKB-UniRule"/>
</dbReference>
<dbReference type="InterPro" id="IPR004603">
    <property type="entry name" value="DNA_mismatch_endonuc_vsr"/>
</dbReference>
<keyword evidence="1 6" id="KW-0540">Nuclease</keyword>
<evidence type="ECO:0000256" key="4">
    <source>
        <dbReference type="ARBA" id="ARBA00022801"/>
    </source>
</evidence>
<dbReference type="PIRSF" id="PIRSF018267">
    <property type="entry name" value="VSR_endonuc"/>
    <property type="match status" value="1"/>
</dbReference>
<evidence type="ECO:0000256" key="5">
    <source>
        <dbReference type="ARBA" id="ARBA00023204"/>
    </source>
</evidence>
<accession>A0A7K1HHL3</accession>
<keyword evidence="5 6" id="KW-0234">DNA repair</keyword>
<keyword evidence="2 6" id="KW-0255">Endonuclease</keyword>
<comment type="caution">
    <text evidence="7">The sequence shown here is derived from an EMBL/GenBank/DDBJ whole genome shotgun (WGS) entry which is preliminary data.</text>
</comment>
<evidence type="ECO:0000256" key="3">
    <source>
        <dbReference type="ARBA" id="ARBA00022763"/>
    </source>
</evidence>
<dbReference type="GO" id="GO:0016787">
    <property type="term" value="F:hydrolase activity"/>
    <property type="evidence" value="ECO:0007669"/>
    <property type="project" value="UniProtKB-KW"/>
</dbReference>
<organism evidence="7 8">
    <name type="scientific">Parabacteroides merdae</name>
    <dbReference type="NCBI Taxonomy" id="46503"/>
    <lineage>
        <taxon>Bacteria</taxon>
        <taxon>Pseudomonadati</taxon>
        <taxon>Bacteroidota</taxon>
        <taxon>Bacteroidia</taxon>
        <taxon>Bacteroidales</taxon>
        <taxon>Tannerellaceae</taxon>
        <taxon>Parabacteroides</taxon>
    </lineage>
</organism>
<dbReference type="Pfam" id="PF03852">
    <property type="entry name" value="Vsr"/>
    <property type="match status" value="1"/>
</dbReference>